<accession>X6LKN6</accession>
<evidence type="ECO:0000313" key="1">
    <source>
        <dbReference type="EMBL" id="ETO02503.1"/>
    </source>
</evidence>
<gene>
    <name evidence="1" type="ORF">RFI_34928</name>
</gene>
<reference evidence="1 2" key="1">
    <citation type="journal article" date="2013" name="Curr. Biol.">
        <title>The Genome of the Foraminiferan Reticulomyxa filosa.</title>
        <authorList>
            <person name="Glockner G."/>
            <person name="Hulsmann N."/>
            <person name="Schleicher M."/>
            <person name="Noegel A.A."/>
            <person name="Eichinger L."/>
            <person name="Gallinger C."/>
            <person name="Pawlowski J."/>
            <person name="Sierra R."/>
            <person name="Euteneuer U."/>
            <person name="Pillet L."/>
            <person name="Moustafa A."/>
            <person name="Platzer M."/>
            <person name="Groth M."/>
            <person name="Szafranski K."/>
            <person name="Schliwa M."/>
        </authorList>
    </citation>
    <scope>NUCLEOTIDE SEQUENCE [LARGE SCALE GENOMIC DNA]</scope>
</reference>
<protein>
    <submittedName>
        <fullName evidence="1">Uncharacterized protein</fullName>
    </submittedName>
</protein>
<proteinExistence type="predicted"/>
<evidence type="ECO:0000313" key="2">
    <source>
        <dbReference type="Proteomes" id="UP000023152"/>
    </source>
</evidence>
<dbReference type="EMBL" id="ASPP01035630">
    <property type="protein sequence ID" value="ETO02503.1"/>
    <property type="molecule type" value="Genomic_DNA"/>
</dbReference>
<comment type="caution">
    <text evidence="1">The sequence shown here is derived from an EMBL/GenBank/DDBJ whole genome shotgun (WGS) entry which is preliminary data.</text>
</comment>
<sequence>QIDANLIYVALQYLCKGDVNLAIQLLSTFEQWKFRNNNEQDYKKRINEFLERRCCNHNVNLFFIFFSQIYKERTEIKNAVLNIAYNGLPFVKKDKMRT</sequence>
<name>X6LKN6_RETFI</name>
<dbReference type="Proteomes" id="UP000023152">
    <property type="component" value="Unassembled WGS sequence"/>
</dbReference>
<organism evidence="1 2">
    <name type="scientific">Reticulomyxa filosa</name>
    <dbReference type="NCBI Taxonomy" id="46433"/>
    <lineage>
        <taxon>Eukaryota</taxon>
        <taxon>Sar</taxon>
        <taxon>Rhizaria</taxon>
        <taxon>Retaria</taxon>
        <taxon>Foraminifera</taxon>
        <taxon>Monothalamids</taxon>
        <taxon>Reticulomyxidae</taxon>
        <taxon>Reticulomyxa</taxon>
    </lineage>
</organism>
<feature type="non-terminal residue" evidence="1">
    <location>
        <position position="1"/>
    </location>
</feature>
<keyword evidence="2" id="KW-1185">Reference proteome</keyword>
<dbReference type="AlphaFoldDB" id="X6LKN6"/>